<dbReference type="InterPro" id="IPR013780">
    <property type="entry name" value="Glyco_hydro_b"/>
</dbReference>
<feature type="domain" description="Alpha-L-fucosidase C-terminal" evidence="1">
    <location>
        <begin position="11"/>
        <end position="67"/>
    </location>
</feature>
<protein>
    <recommendedName>
        <fullName evidence="1">Alpha-L-fucosidase C-terminal domain-containing protein</fullName>
    </recommendedName>
</protein>
<dbReference type="AlphaFoldDB" id="A0A7R8Z869"/>
<dbReference type="Gene3D" id="2.60.40.1180">
    <property type="entry name" value="Golgi alpha-mannosidase II"/>
    <property type="match status" value="1"/>
</dbReference>
<gene>
    <name evidence="2" type="ORF">TDIB3V08_LOCUS3507</name>
</gene>
<evidence type="ECO:0000259" key="1">
    <source>
        <dbReference type="Pfam" id="PF16757"/>
    </source>
</evidence>
<sequence length="70" mass="7915">MRNSLEINLNQKNLSSQNLRYTQGSENDVDQKVYAIVLEWPKERQLLLGSPKLTKDSKLSILGGTGQLEI</sequence>
<accession>A0A7R8Z869</accession>
<dbReference type="Pfam" id="PF16757">
    <property type="entry name" value="Fucosidase_C"/>
    <property type="match status" value="1"/>
</dbReference>
<evidence type="ECO:0000313" key="2">
    <source>
        <dbReference type="EMBL" id="CAD7197194.1"/>
    </source>
</evidence>
<dbReference type="EMBL" id="OA565526">
    <property type="protein sequence ID" value="CAD7197194.1"/>
    <property type="molecule type" value="Genomic_DNA"/>
</dbReference>
<reference evidence="2" key="1">
    <citation type="submission" date="2020-11" db="EMBL/GenBank/DDBJ databases">
        <authorList>
            <person name="Tran Van P."/>
        </authorList>
    </citation>
    <scope>NUCLEOTIDE SEQUENCE</scope>
</reference>
<proteinExistence type="predicted"/>
<organism evidence="2">
    <name type="scientific">Timema douglasi</name>
    <name type="common">Walking stick</name>
    <dbReference type="NCBI Taxonomy" id="61478"/>
    <lineage>
        <taxon>Eukaryota</taxon>
        <taxon>Metazoa</taxon>
        <taxon>Ecdysozoa</taxon>
        <taxon>Arthropoda</taxon>
        <taxon>Hexapoda</taxon>
        <taxon>Insecta</taxon>
        <taxon>Pterygota</taxon>
        <taxon>Neoptera</taxon>
        <taxon>Polyneoptera</taxon>
        <taxon>Phasmatodea</taxon>
        <taxon>Timematodea</taxon>
        <taxon>Timematoidea</taxon>
        <taxon>Timematidae</taxon>
        <taxon>Timema</taxon>
    </lineage>
</organism>
<dbReference type="InterPro" id="IPR031919">
    <property type="entry name" value="Fucosidase_C"/>
</dbReference>
<name>A0A7R8Z869_TIMDO</name>